<dbReference type="CDD" id="cd16936">
    <property type="entry name" value="HATPase_RsbW-like"/>
    <property type="match status" value="1"/>
</dbReference>
<organism evidence="2 3">
    <name type="scientific">Heliomicrobium undosum</name>
    <dbReference type="NCBI Taxonomy" id="121734"/>
    <lineage>
        <taxon>Bacteria</taxon>
        <taxon>Bacillati</taxon>
        <taxon>Bacillota</taxon>
        <taxon>Clostridia</taxon>
        <taxon>Eubacteriales</taxon>
        <taxon>Heliobacteriaceae</taxon>
        <taxon>Heliomicrobium</taxon>
    </lineage>
</organism>
<dbReference type="EMBL" id="WXEY01000008">
    <property type="protein sequence ID" value="MZP29962.1"/>
    <property type="molecule type" value="Genomic_DNA"/>
</dbReference>
<reference evidence="2 3" key="1">
    <citation type="submission" date="2020-01" db="EMBL/GenBank/DDBJ databases">
        <title>Whole-genome sequence of Heliobacterium undosum DSM 13378.</title>
        <authorList>
            <person name="Kyndt J.A."/>
            <person name="Meyer T.E."/>
        </authorList>
    </citation>
    <scope>NUCLEOTIDE SEQUENCE [LARGE SCALE GENOMIC DNA]</scope>
    <source>
        <strain evidence="2 3">DSM 13378</strain>
    </source>
</reference>
<dbReference type="Pfam" id="PF13581">
    <property type="entry name" value="HATPase_c_2"/>
    <property type="match status" value="1"/>
</dbReference>
<sequence>MNFSFTTESTFEAVDQSIKAVMTDIREKGPGISGKQVFAVDFALRELLNNAVEHGNKMDPAKQVRCHLFLDEKSVSLDVWDEGKGFCLEKAVDDDVLQDLMRERNRGLEIIGLMGFSITVTGNHVAAQLVWTDLDRPQRGALRQE</sequence>
<evidence type="ECO:0000313" key="3">
    <source>
        <dbReference type="Proteomes" id="UP000463470"/>
    </source>
</evidence>
<evidence type="ECO:0000313" key="2">
    <source>
        <dbReference type="EMBL" id="MZP29962.1"/>
    </source>
</evidence>
<dbReference type="AlphaFoldDB" id="A0A845L0E1"/>
<protein>
    <recommendedName>
        <fullName evidence="1">Histidine kinase/HSP90-like ATPase domain-containing protein</fullName>
    </recommendedName>
</protein>
<proteinExistence type="predicted"/>
<accession>A0A845L0E1</accession>
<name>A0A845L0E1_9FIRM</name>
<dbReference type="OrthoDB" id="2620581at2"/>
<feature type="domain" description="Histidine kinase/HSP90-like ATPase" evidence="1">
    <location>
        <begin position="12"/>
        <end position="112"/>
    </location>
</feature>
<dbReference type="SUPFAM" id="SSF55874">
    <property type="entry name" value="ATPase domain of HSP90 chaperone/DNA topoisomerase II/histidine kinase"/>
    <property type="match status" value="1"/>
</dbReference>
<comment type="caution">
    <text evidence="2">The sequence shown here is derived from an EMBL/GenBank/DDBJ whole genome shotgun (WGS) entry which is preliminary data.</text>
</comment>
<dbReference type="Proteomes" id="UP000463470">
    <property type="component" value="Unassembled WGS sequence"/>
</dbReference>
<evidence type="ECO:0000259" key="1">
    <source>
        <dbReference type="Pfam" id="PF13581"/>
    </source>
</evidence>
<dbReference type="RefSeq" id="WP_161258338.1">
    <property type="nucleotide sequence ID" value="NZ_WXEY01000008.1"/>
</dbReference>
<gene>
    <name evidence="2" type="ORF">GTO91_09625</name>
</gene>
<dbReference type="InterPro" id="IPR003594">
    <property type="entry name" value="HATPase_dom"/>
</dbReference>
<keyword evidence="3" id="KW-1185">Reference proteome</keyword>
<dbReference type="InterPro" id="IPR036890">
    <property type="entry name" value="HATPase_C_sf"/>
</dbReference>
<dbReference type="Gene3D" id="3.30.565.10">
    <property type="entry name" value="Histidine kinase-like ATPase, C-terminal domain"/>
    <property type="match status" value="1"/>
</dbReference>